<dbReference type="PROSITE" id="PS50216">
    <property type="entry name" value="DHHC"/>
    <property type="match status" value="1"/>
</dbReference>
<keyword evidence="3" id="KW-1185">Reference proteome</keyword>
<protein>
    <recommendedName>
        <fullName evidence="4">S-acyltransferase</fullName>
    </recommendedName>
</protein>
<reference evidence="2 3" key="1">
    <citation type="submission" date="2019-05" db="EMBL/GenBank/DDBJ databases">
        <title>Mikania micrantha, genome provides insights into the molecular mechanism of rapid growth.</title>
        <authorList>
            <person name="Liu B."/>
        </authorList>
    </citation>
    <scope>NUCLEOTIDE SEQUENCE [LARGE SCALE GENOMIC DNA]</scope>
    <source>
        <strain evidence="2">NLD-2019</strain>
        <tissue evidence="2">Leaf</tissue>
    </source>
</reference>
<evidence type="ECO:0000313" key="3">
    <source>
        <dbReference type="Proteomes" id="UP000326396"/>
    </source>
</evidence>
<evidence type="ECO:0000313" key="2">
    <source>
        <dbReference type="EMBL" id="KAD3068245.1"/>
    </source>
</evidence>
<dbReference type="EMBL" id="SZYD01000017">
    <property type="protein sequence ID" value="KAD3068245.1"/>
    <property type="molecule type" value="Genomic_DNA"/>
</dbReference>
<evidence type="ECO:0008006" key="4">
    <source>
        <dbReference type="Google" id="ProtNLM"/>
    </source>
</evidence>
<organism evidence="2 3">
    <name type="scientific">Mikania micrantha</name>
    <name type="common">bitter vine</name>
    <dbReference type="NCBI Taxonomy" id="192012"/>
    <lineage>
        <taxon>Eukaryota</taxon>
        <taxon>Viridiplantae</taxon>
        <taxon>Streptophyta</taxon>
        <taxon>Embryophyta</taxon>
        <taxon>Tracheophyta</taxon>
        <taxon>Spermatophyta</taxon>
        <taxon>Magnoliopsida</taxon>
        <taxon>eudicotyledons</taxon>
        <taxon>Gunneridae</taxon>
        <taxon>Pentapetalae</taxon>
        <taxon>asterids</taxon>
        <taxon>campanulids</taxon>
        <taxon>Asterales</taxon>
        <taxon>Asteraceae</taxon>
        <taxon>Asteroideae</taxon>
        <taxon>Heliantheae alliance</taxon>
        <taxon>Eupatorieae</taxon>
        <taxon>Mikania</taxon>
    </lineage>
</organism>
<accession>A0A5N6M2W2</accession>
<keyword evidence="1" id="KW-0472">Membrane</keyword>
<proteinExistence type="predicted"/>
<name>A0A5N6M2W2_9ASTR</name>
<keyword evidence="1" id="KW-1133">Transmembrane helix</keyword>
<dbReference type="AlphaFoldDB" id="A0A5N6M2W2"/>
<keyword evidence="1" id="KW-0812">Transmembrane</keyword>
<sequence length="287" mass="32347">MVLSGMAAIGRRCKRLFGLRGSAPAFVFTNILFIWCVYLVVIRQVPPNIWNFEISFETDTRKETPSLSPPISTEGVSSWFCLAVKHSCPVSSFMTSPAGVKGSATLRKPWNALKMYKMAFPSGIGDCPHKSDVGSHPFKCRIRWIISGDPGFVNYEPISNTETYLEVTITQNSLIKISLFLQRVRYCKHCHAHVKGFDHHCPAFGNCIAEACYIVGASQSKLCHIFLKFPSSFVEDHPSQMLICDIFVLHSTFQSQHLENLKLMDRRYAIVFSTTTLYLVSCKSILF</sequence>
<dbReference type="Proteomes" id="UP000326396">
    <property type="component" value="Linkage Group LG7"/>
</dbReference>
<feature type="transmembrane region" description="Helical" evidence="1">
    <location>
        <begin position="21"/>
        <end position="41"/>
    </location>
</feature>
<gene>
    <name evidence="2" type="ORF">E3N88_36125</name>
</gene>
<dbReference type="OrthoDB" id="331948at2759"/>
<evidence type="ECO:0000256" key="1">
    <source>
        <dbReference type="SAM" id="Phobius"/>
    </source>
</evidence>
<comment type="caution">
    <text evidence="2">The sequence shown here is derived from an EMBL/GenBank/DDBJ whole genome shotgun (WGS) entry which is preliminary data.</text>
</comment>